<feature type="compositionally biased region" description="Gly residues" evidence="4">
    <location>
        <begin position="165"/>
        <end position="179"/>
    </location>
</feature>
<dbReference type="GO" id="GO:0016887">
    <property type="term" value="F:ATP hydrolysis activity"/>
    <property type="evidence" value="ECO:0007669"/>
    <property type="project" value="InterPro"/>
</dbReference>
<evidence type="ECO:0000259" key="6">
    <source>
        <dbReference type="Pfam" id="PF14363"/>
    </source>
</evidence>
<evidence type="ECO:0000313" key="9">
    <source>
        <dbReference type="Proteomes" id="UP000026961"/>
    </source>
</evidence>
<dbReference type="Pfam" id="PF14363">
    <property type="entry name" value="AAA_assoc"/>
    <property type="match status" value="1"/>
</dbReference>
<evidence type="ECO:0000256" key="1">
    <source>
        <dbReference type="ARBA" id="ARBA00001946"/>
    </source>
</evidence>
<dbReference type="InterPro" id="IPR027417">
    <property type="entry name" value="P-loop_NTPase"/>
</dbReference>
<dbReference type="STRING" id="40148.A0A0E0B9P7"/>
<dbReference type="InterPro" id="IPR025753">
    <property type="entry name" value="AAA_N_dom"/>
</dbReference>
<dbReference type="Gene3D" id="3.40.50.300">
    <property type="entry name" value="P-loop containing nucleotide triphosphate hydrolases"/>
    <property type="match status" value="1"/>
</dbReference>
<evidence type="ECO:0000313" key="8">
    <source>
        <dbReference type="EnsemblPlants" id="OGLUM10G07610.1"/>
    </source>
</evidence>
<dbReference type="InterPro" id="IPR003959">
    <property type="entry name" value="ATPase_AAA_core"/>
</dbReference>
<dbReference type="AlphaFoldDB" id="A0A0E0B9P7"/>
<dbReference type="InterPro" id="IPR003960">
    <property type="entry name" value="ATPase_AAA_CS"/>
</dbReference>
<evidence type="ECO:0008006" key="10">
    <source>
        <dbReference type="Google" id="ProtNLM"/>
    </source>
</evidence>
<dbReference type="EnsemblPlants" id="OGLUM10G07610.1">
    <property type="protein sequence ID" value="OGLUM10G07610.1"/>
    <property type="gene ID" value="OGLUM10G07610"/>
</dbReference>
<dbReference type="Gramene" id="OGLUM10G07610.1">
    <property type="protein sequence ID" value="OGLUM10G07610.1"/>
    <property type="gene ID" value="OGLUM10G07610"/>
</dbReference>
<evidence type="ECO:0000256" key="3">
    <source>
        <dbReference type="RuleBase" id="RU003651"/>
    </source>
</evidence>
<evidence type="ECO:0000256" key="2">
    <source>
        <dbReference type="ARBA" id="ARBA00022842"/>
    </source>
</evidence>
<dbReference type="PROSITE" id="PS00674">
    <property type="entry name" value="AAA"/>
    <property type="match status" value="1"/>
</dbReference>
<dbReference type="HOGENOM" id="CLU_010189_0_2_1"/>
<organism evidence="8">
    <name type="scientific">Oryza glumipatula</name>
    <dbReference type="NCBI Taxonomy" id="40148"/>
    <lineage>
        <taxon>Eukaryota</taxon>
        <taxon>Viridiplantae</taxon>
        <taxon>Streptophyta</taxon>
        <taxon>Embryophyta</taxon>
        <taxon>Tracheophyta</taxon>
        <taxon>Spermatophyta</taxon>
        <taxon>Magnoliopsida</taxon>
        <taxon>Liliopsida</taxon>
        <taxon>Poales</taxon>
        <taxon>Poaceae</taxon>
        <taxon>BOP clade</taxon>
        <taxon>Oryzoideae</taxon>
        <taxon>Oryzeae</taxon>
        <taxon>Oryzinae</taxon>
        <taxon>Oryza</taxon>
    </lineage>
</organism>
<dbReference type="InterPro" id="IPR058017">
    <property type="entry name" value="At3g28540-like_C"/>
</dbReference>
<evidence type="ECO:0000259" key="7">
    <source>
        <dbReference type="Pfam" id="PF25568"/>
    </source>
</evidence>
<keyword evidence="2" id="KW-0460">Magnesium</keyword>
<dbReference type="PANTHER" id="PTHR23070">
    <property type="entry name" value="BCS1 AAA-TYPE ATPASE"/>
    <property type="match status" value="1"/>
</dbReference>
<proteinExistence type="inferred from homology"/>
<comment type="similarity">
    <text evidence="3">Belongs to the AAA ATPase family.</text>
</comment>
<dbReference type="eggNOG" id="KOG0743">
    <property type="taxonomic scope" value="Eukaryota"/>
</dbReference>
<dbReference type="Pfam" id="PF25568">
    <property type="entry name" value="AAA_lid_At3g28540"/>
    <property type="match status" value="1"/>
</dbReference>
<dbReference type="InterPro" id="IPR050747">
    <property type="entry name" value="Mitochondrial_chaperone_BCS1"/>
</dbReference>
<dbReference type="GO" id="GO:0005524">
    <property type="term" value="F:ATP binding"/>
    <property type="evidence" value="ECO:0007669"/>
    <property type="project" value="UniProtKB-KW"/>
</dbReference>
<keyword evidence="9" id="KW-1185">Reference proteome</keyword>
<keyword evidence="3" id="KW-0067">ATP-binding</keyword>
<feature type="region of interest" description="Disordered" evidence="4">
    <location>
        <begin position="161"/>
        <end position="190"/>
    </location>
</feature>
<name>A0A0E0B9P7_9ORYZ</name>
<comment type="cofactor">
    <cofactor evidence="1">
        <name>Mg(2+)</name>
        <dbReference type="ChEBI" id="CHEBI:18420"/>
    </cofactor>
</comment>
<keyword evidence="3" id="KW-0547">Nucleotide-binding</keyword>
<reference evidence="8" key="2">
    <citation type="submission" date="2018-05" db="EMBL/GenBank/DDBJ databases">
        <title>OgluRS3 (Oryza glumaepatula Reference Sequence Version 3).</title>
        <authorList>
            <person name="Zhang J."/>
            <person name="Kudrna D."/>
            <person name="Lee S."/>
            <person name="Talag J."/>
            <person name="Welchert J."/>
            <person name="Wing R.A."/>
        </authorList>
    </citation>
    <scope>NUCLEOTIDE SEQUENCE [LARGE SCALE GENOMIC DNA]</scope>
</reference>
<evidence type="ECO:0000259" key="5">
    <source>
        <dbReference type="Pfam" id="PF00004"/>
    </source>
</evidence>
<dbReference type="Gene3D" id="6.10.280.40">
    <property type="match status" value="1"/>
</dbReference>
<protein>
    <recommendedName>
        <fullName evidence="10">ATPase AAA-type core domain-containing protein</fullName>
    </recommendedName>
</protein>
<dbReference type="SUPFAM" id="SSF52540">
    <property type="entry name" value="P-loop containing nucleoside triphosphate hydrolases"/>
    <property type="match status" value="1"/>
</dbReference>
<feature type="domain" description="ATPase AAA-type core" evidence="5">
    <location>
        <begin position="242"/>
        <end position="297"/>
    </location>
</feature>
<dbReference type="Proteomes" id="UP000026961">
    <property type="component" value="Chromosome 10"/>
</dbReference>
<accession>A0A0E0B9P7</accession>
<sequence length="370" mass="40333">MDLSSSLAAAASASAASPSLAKAVDTYRKAVGTAATLTAYTVLARGMARELVPHDLRAAVAWAASLVRARFEPRPAERRTVIIRRRDGGDGDPYGRGHENRVFADAHSYLATKIDPRSMTRFCLSGGASGGERRARSSVVISMVPGDSMTDVFEGVEFTWTSVPGEGGGGGGRSNGGGTAAESDSRELSFDAEHTDTALDRYVPFIRDEVERARRRDRELGISMNEGSSWNGIVHHHPATFDTEKEKLTLSGLLNFIDGLWSTSGEERVIVFTTNYRERLDPALLRPGRMDKHVYMGHCGWDAFTTLARNYFLVDDHPLFPEIRRLISQAEVTPAEVSEMLLRSEDAGAALAGLAEFLEVKKKKMNQAAV</sequence>
<feature type="domain" description="AAA+ ATPase At3g28540-like C-terminal" evidence="7">
    <location>
        <begin position="299"/>
        <end position="366"/>
    </location>
</feature>
<dbReference type="Pfam" id="PF00004">
    <property type="entry name" value="AAA"/>
    <property type="match status" value="1"/>
</dbReference>
<evidence type="ECO:0000256" key="4">
    <source>
        <dbReference type="SAM" id="MobiDB-lite"/>
    </source>
</evidence>
<feature type="domain" description="AAA-type ATPase N-terminal" evidence="6">
    <location>
        <begin position="52"/>
        <end position="163"/>
    </location>
</feature>
<reference evidence="8" key="1">
    <citation type="submission" date="2015-04" db="UniProtKB">
        <authorList>
            <consortium name="EnsemblPlants"/>
        </authorList>
    </citation>
    <scope>IDENTIFICATION</scope>
</reference>